<evidence type="ECO:0000313" key="1">
    <source>
        <dbReference type="EMBL" id="ACC82897.1"/>
    </source>
</evidence>
<evidence type="ECO:0008006" key="3">
    <source>
        <dbReference type="Google" id="ProtNLM"/>
    </source>
</evidence>
<dbReference type="Pfam" id="PF13489">
    <property type="entry name" value="Methyltransf_23"/>
    <property type="match status" value="1"/>
</dbReference>
<gene>
    <name evidence="1" type="ordered locus">Npun_F4535</name>
</gene>
<dbReference type="Gene3D" id="3.40.50.150">
    <property type="entry name" value="Vaccinia Virus protein VP39"/>
    <property type="match status" value="1"/>
</dbReference>
<dbReference type="OrthoDB" id="488634at2"/>
<name>B2IVT4_NOSP7</name>
<organism evidence="1 2">
    <name type="scientific">Nostoc punctiforme (strain ATCC 29133 / PCC 73102)</name>
    <dbReference type="NCBI Taxonomy" id="63737"/>
    <lineage>
        <taxon>Bacteria</taxon>
        <taxon>Bacillati</taxon>
        <taxon>Cyanobacteriota</taxon>
        <taxon>Cyanophyceae</taxon>
        <taxon>Nostocales</taxon>
        <taxon>Nostocaceae</taxon>
        <taxon>Nostoc</taxon>
    </lineage>
</organism>
<dbReference type="eggNOG" id="COG2227">
    <property type="taxonomic scope" value="Bacteria"/>
</dbReference>
<dbReference type="HOGENOM" id="CLU_986540_0_0_3"/>
<dbReference type="PhylomeDB" id="B2IVT4"/>
<dbReference type="EMBL" id="CP001037">
    <property type="protein sequence ID" value="ACC82897.1"/>
    <property type="molecule type" value="Genomic_DNA"/>
</dbReference>
<dbReference type="SUPFAM" id="SSF53335">
    <property type="entry name" value="S-adenosyl-L-methionine-dependent methyltransferases"/>
    <property type="match status" value="1"/>
</dbReference>
<sequence length="244" mass="28299">MITRVDYQLNRLQFLNKLVNLENAEGLEIGACDLPTVTKEVGKCEFADFRSSEEMIALWNLPAETVMPIKYILQRDIKVHLQIHKKFDFVILCHVIEHIPNVISYIKDLHNLLKPGGLLIIACPDKRITFDASRPSTTIEHLLDDYYNNCNYPSLEHILEFGKVISEDLKQKSIKSPKEFYKWGCENFESGFADPHCHVWTDEEFFTQMEYLIDGDIIEGLEIVDKQYNDGAYNEFLIAFKSSE</sequence>
<evidence type="ECO:0000313" key="2">
    <source>
        <dbReference type="Proteomes" id="UP000001191"/>
    </source>
</evidence>
<accession>B2IVT4</accession>
<dbReference type="InterPro" id="IPR029063">
    <property type="entry name" value="SAM-dependent_MTases_sf"/>
</dbReference>
<reference evidence="1 2" key="2">
    <citation type="journal article" date="2013" name="Plant Physiol.">
        <title>A Nostoc punctiforme Sugar Transporter Necessary to Establish a Cyanobacterium-Plant Symbiosis.</title>
        <authorList>
            <person name="Ekman M."/>
            <person name="Picossi S."/>
            <person name="Campbell E.L."/>
            <person name="Meeks J.C."/>
            <person name="Flores E."/>
        </authorList>
    </citation>
    <scope>NUCLEOTIDE SEQUENCE [LARGE SCALE GENOMIC DNA]</scope>
    <source>
        <strain evidence="2">ATCC 29133 / PCC 73102</strain>
    </source>
</reference>
<dbReference type="AlphaFoldDB" id="B2IVT4"/>
<dbReference type="Proteomes" id="UP000001191">
    <property type="component" value="Chromosome"/>
</dbReference>
<proteinExistence type="predicted"/>
<dbReference type="STRING" id="63737.Npun_F4535"/>
<dbReference type="CDD" id="cd02440">
    <property type="entry name" value="AdoMet_MTases"/>
    <property type="match status" value="1"/>
</dbReference>
<keyword evidence="2" id="KW-1185">Reference proteome</keyword>
<dbReference type="EnsemblBacteria" id="ACC82897">
    <property type="protein sequence ID" value="ACC82897"/>
    <property type="gene ID" value="Npun_F4535"/>
</dbReference>
<reference evidence="2" key="1">
    <citation type="submission" date="2008-04" db="EMBL/GenBank/DDBJ databases">
        <title>Complete sequence of chromosome of Nostoc punctiforme ATCC 29133.</title>
        <authorList>
            <consortium name="US DOE Joint Genome Institute"/>
            <person name="Copeland A."/>
            <person name="Lucas S."/>
            <person name="Lapidus A."/>
            <person name="Glavina del Rio T."/>
            <person name="Dalin E."/>
            <person name="Tice H."/>
            <person name="Pitluck S."/>
            <person name="Chain P."/>
            <person name="Malfatti S."/>
            <person name="Shin M."/>
            <person name="Vergez L."/>
            <person name="Schmutz J."/>
            <person name="Larimer F."/>
            <person name="Land M."/>
            <person name="Hauser L."/>
            <person name="Kyrpides N."/>
            <person name="Kim E."/>
            <person name="Meeks J.C."/>
            <person name="Elhai J."/>
            <person name="Campbell E.L."/>
            <person name="Thiel T."/>
            <person name="Longmire J."/>
            <person name="Potts M."/>
            <person name="Atlas R."/>
        </authorList>
    </citation>
    <scope>NUCLEOTIDE SEQUENCE [LARGE SCALE GENOMIC DNA]</scope>
    <source>
        <strain evidence="2">ATCC 29133 / PCC 73102</strain>
    </source>
</reference>
<protein>
    <recommendedName>
        <fullName evidence="3">Methyltransferase type 11</fullName>
    </recommendedName>
</protein>
<dbReference type="KEGG" id="npu:Npun_F4535"/>